<dbReference type="Pfam" id="PF08818">
    <property type="entry name" value="DUF1801"/>
    <property type="match status" value="1"/>
</dbReference>
<dbReference type="Gene3D" id="3.90.1150.200">
    <property type="match status" value="1"/>
</dbReference>
<organism evidence="2 3">
    <name type="scientific">Streptococcus pluranimalium</name>
    <dbReference type="NCBI Taxonomy" id="82348"/>
    <lineage>
        <taxon>Bacteria</taxon>
        <taxon>Bacillati</taxon>
        <taxon>Bacillota</taxon>
        <taxon>Bacilli</taxon>
        <taxon>Lactobacillales</taxon>
        <taxon>Streptococcaceae</taxon>
        <taxon>Streptococcus</taxon>
    </lineage>
</organism>
<dbReference type="AlphaFoldDB" id="A0A2L0D3K8"/>
<dbReference type="InterPro" id="IPR014922">
    <property type="entry name" value="YdhG-like"/>
</dbReference>
<reference evidence="2 3" key="1">
    <citation type="submission" date="2017-12" db="EMBL/GenBank/DDBJ databases">
        <authorList>
            <person name="Hurst M.R.H."/>
        </authorList>
    </citation>
    <scope>NUCLEOTIDE SEQUENCE [LARGE SCALE GENOMIC DNA]</scope>
    <source>
        <strain evidence="2 3">TH11417</strain>
    </source>
</reference>
<keyword evidence="3" id="KW-1185">Reference proteome</keyword>
<name>A0A2L0D3K8_9STRE</name>
<dbReference type="KEGG" id="splr:C0J00_04405"/>
<proteinExistence type="predicted"/>
<reference evidence="2 3" key="2">
    <citation type="submission" date="2018-02" db="EMBL/GenBank/DDBJ databases">
        <title>Whole genome sequencing analysis of Streptococcus pluranimalium isolated from cattle infected mastitis in China.</title>
        <authorList>
            <person name="Zhang J.-R."/>
            <person name="Hu G.-Z."/>
        </authorList>
    </citation>
    <scope>NUCLEOTIDE SEQUENCE [LARGE SCALE GENOMIC DNA]</scope>
    <source>
        <strain evidence="2 3">TH11417</strain>
    </source>
</reference>
<dbReference type="OrthoDB" id="115213at2"/>
<feature type="domain" description="YdhG-like" evidence="1">
    <location>
        <begin position="20"/>
        <end position="109"/>
    </location>
</feature>
<dbReference type="Proteomes" id="UP000238956">
    <property type="component" value="Chromosome"/>
</dbReference>
<evidence type="ECO:0000313" key="2">
    <source>
        <dbReference type="EMBL" id="AUW96407.1"/>
    </source>
</evidence>
<accession>A0A2L0D3K8</accession>
<evidence type="ECO:0000313" key="3">
    <source>
        <dbReference type="Proteomes" id="UP000238956"/>
    </source>
</evidence>
<protein>
    <recommendedName>
        <fullName evidence="1">YdhG-like domain-containing protein</fullName>
    </recommendedName>
</protein>
<dbReference type="RefSeq" id="WP_104967735.1">
    <property type="nucleotide sequence ID" value="NZ_CP025536.1"/>
</dbReference>
<dbReference type="EMBL" id="CP025536">
    <property type="protein sequence ID" value="AUW96407.1"/>
    <property type="molecule type" value="Genomic_DNA"/>
</dbReference>
<sequence>MKEDSQAVKNYIDMHHVAHRDFLLRLRSMIKAYLPSSCEGIAWSMPSYWQNTYLIHFQAFKHHVNVYVGPEAVAYLQENYPELSFTKRGFQLRYDQEIPTNPLRAVCQWQLQKYGDNDEA</sequence>
<dbReference type="GeneID" id="98393148"/>
<dbReference type="SUPFAM" id="SSF159888">
    <property type="entry name" value="YdhG-like"/>
    <property type="match status" value="1"/>
</dbReference>
<evidence type="ECO:0000259" key="1">
    <source>
        <dbReference type="Pfam" id="PF08818"/>
    </source>
</evidence>
<gene>
    <name evidence="2" type="ORF">C0J00_04405</name>
</gene>